<dbReference type="SMART" id="SM00382">
    <property type="entry name" value="AAA"/>
    <property type="match status" value="1"/>
</dbReference>
<organism evidence="7 8">
    <name type="scientific">Desulfomonile tiedjei</name>
    <dbReference type="NCBI Taxonomy" id="2358"/>
    <lineage>
        <taxon>Bacteria</taxon>
        <taxon>Pseudomonadati</taxon>
        <taxon>Thermodesulfobacteriota</taxon>
        <taxon>Desulfomonilia</taxon>
        <taxon>Desulfomonilales</taxon>
        <taxon>Desulfomonilaceae</taxon>
        <taxon>Desulfomonile</taxon>
    </lineage>
</organism>
<dbReference type="InterPro" id="IPR012340">
    <property type="entry name" value="NA-bd_OB-fold"/>
</dbReference>
<dbReference type="Proteomes" id="UP000807825">
    <property type="component" value="Unassembled WGS sequence"/>
</dbReference>
<dbReference type="GO" id="GO:0016887">
    <property type="term" value="F:ATP hydrolysis activity"/>
    <property type="evidence" value="ECO:0007669"/>
    <property type="project" value="InterPro"/>
</dbReference>
<dbReference type="PANTHER" id="PTHR23077:SF144">
    <property type="entry name" value="PROTEASOME-ASSOCIATED ATPASE"/>
    <property type="match status" value="1"/>
</dbReference>
<dbReference type="InterPro" id="IPR003960">
    <property type="entry name" value="ATPase_AAA_CS"/>
</dbReference>
<dbReference type="SUPFAM" id="SSF52540">
    <property type="entry name" value="P-loop containing nucleoside triphosphate hydrolases"/>
    <property type="match status" value="1"/>
</dbReference>
<feature type="region of interest" description="Disordered" evidence="5">
    <location>
        <begin position="118"/>
        <end position="137"/>
    </location>
</feature>
<comment type="similarity">
    <text evidence="4">Belongs to the AAA ATPase family.</text>
</comment>
<dbReference type="PANTHER" id="PTHR23077">
    <property type="entry name" value="AAA-FAMILY ATPASE"/>
    <property type="match status" value="1"/>
</dbReference>
<evidence type="ECO:0000256" key="1">
    <source>
        <dbReference type="ARBA" id="ARBA00022741"/>
    </source>
</evidence>
<keyword evidence="2 4" id="KW-0067">ATP-binding</keyword>
<dbReference type="GO" id="GO:0010498">
    <property type="term" value="P:proteasomal protein catabolic process"/>
    <property type="evidence" value="ECO:0007669"/>
    <property type="project" value="InterPro"/>
</dbReference>
<keyword evidence="1 4" id="KW-0547">Nucleotide-binding</keyword>
<protein>
    <submittedName>
        <fullName evidence="7">Proteasome ATPase</fullName>
    </submittedName>
</protein>
<dbReference type="InterPro" id="IPR022482">
    <property type="entry name" value="Proteasome_ATPase"/>
</dbReference>
<keyword evidence="3" id="KW-0175">Coiled coil</keyword>
<dbReference type="Gene3D" id="1.10.8.60">
    <property type="match status" value="1"/>
</dbReference>
<dbReference type="FunFam" id="3.40.50.300:FF:001025">
    <property type="entry name" value="ATPase family, AAA domain-containing 2B"/>
    <property type="match status" value="1"/>
</dbReference>
<evidence type="ECO:0000313" key="8">
    <source>
        <dbReference type="Proteomes" id="UP000807825"/>
    </source>
</evidence>
<evidence type="ECO:0000259" key="6">
    <source>
        <dbReference type="SMART" id="SM00382"/>
    </source>
</evidence>
<dbReference type="Gene3D" id="2.40.50.140">
    <property type="entry name" value="Nucleic acid-binding proteins"/>
    <property type="match status" value="1"/>
</dbReference>
<evidence type="ECO:0000256" key="3">
    <source>
        <dbReference type="ARBA" id="ARBA00023054"/>
    </source>
</evidence>
<gene>
    <name evidence="7" type="primary">arc</name>
    <name evidence="7" type="ORF">HY912_01745</name>
</gene>
<evidence type="ECO:0000313" key="7">
    <source>
        <dbReference type="EMBL" id="MBI5248192.1"/>
    </source>
</evidence>
<keyword evidence="7" id="KW-0647">Proteasome</keyword>
<dbReference type="GO" id="GO:0000502">
    <property type="term" value="C:proteasome complex"/>
    <property type="evidence" value="ECO:0007669"/>
    <property type="project" value="UniProtKB-KW"/>
</dbReference>
<dbReference type="InterPro" id="IPR027417">
    <property type="entry name" value="P-loop_NTPase"/>
</dbReference>
<evidence type="ECO:0000256" key="4">
    <source>
        <dbReference type="RuleBase" id="RU003651"/>
    </source>
</evidence>
<dbReference type="AlphaFoldDB" id="A0A9D6UYU7"/>
<sequence length="602" mass="67931">MDSEQKKNDEEEGVSTRAKYREVAAAIVKEAEECALPEDSQENDEISKKVQESEKKRLLLAEALHASRLEIQRLMPGRDRDADRALPFGVFVQYGPDYNAVIIKYHGRLHEAKVLTPEPEAEEKPAKGTFHALRQTGKEKRLSRRSFRKGELLLLNNELQVLEQRGFELICGGLATVQQILTNEKLLVKTVGDESLVVTRAEPLSSVKILIGDKIEYDHESLFAYGLLPKGEVDRLTLEKVPDIHYSDIGGLDEAIELIRDAIELPNLYPEYFKEHRLVPPKGILLYGPPGCGKTLLAKAVANSLAKRIEEETGERKAGFFLNVKGPELLNKYVGETEQAIRDLFARARNQARHRTPVIIFFDEMDSMFRVRGSGISSDMEATIVPQFLAELDGLEPLENVVIIGATNREDLIDPAVLRPGRLDRKIRIPRPDRNAALEIFAKYLAPDLPLDPLIVEQCGDQVSAVDWLISTIVDDLYNPKPENELMEITYADGTHMILYLKDFVSGAIIEHIVNRAKLFAVKDLVNRGIKGITLDHLLRALRREFEENEDLPSNTNPAEWYRIIGRGGERVVRIRSLSRDKNAVCEEQKPVETVEVTESLK</sequence>
<dbReference type="Pfam" id="PF00004">
    <property type="entry name" value="AAA"/>
    <property type="match status" value="1"/>
</dbReference>
<evidence type="ECO:0000256" key="5">
    <source>
        <dbReference type="SAM" id="MobiDB-lite"/>
    </source>
</evidence>
<reference evidence="7" key="1">
    <citation type="submission" date="2020-07" db="EMBL/GenBank/DDBJ databases">
        <title>Huge and variable diversity of episymbiotic CPR bacteria and DPANN archaea in groundwater ecosystems.</title>
        <authorList>
            <person name="He C.Y."/>
            <person name="Keren R."/>
            <person name="Whittaker M."/>
            <person name="Farag I.F."/>
            <person name="Doudna J."/>
            <person name="Cate J.H.D."/>
            <person name="Banfield J.F."/>
        </authorList>
    </citation>
    <scope>NUCLEOTIDE SEQUENCE</scope>
    <source>
        <strain evidence="7">NC_groundwater_1664_Pr3_B-0.1um_52_9</strain>
    </source>
</reference>
<dbReference type="InterPro" id="IPR003593">
    <property type="entry name" value="AAA+_ATPase"/>
</dbReference>
<dbReference type="Gene3D" id="3.40.50.300">
    <property type="entry name" value="P-loop containing nucleotide triphosphate hydrolases"/>
    <property type="match status" value="1"/>
</dbReference>
<proteinExistence type="inferred from homology"/>
<dbReference type="GO" id="GO:0005524">
    <property type="term" value="F:ATP binding"/>
    <property type="evidence" value="ECO:0007669"/>
    <property type="project" value="UniProtKB-KW"/>
</dbReference>
<comment type="caution">
    <text evidence="7">The sequence shown here is derived from an EMBL/GenBank/DDBJ whole genome shotgun (WGS) entry which is preliminary data.</text>
</comment>
<dbReference type="InterPro" id="IPR050168">
    <property type="entry name" value="AAA_ATPase_domain"/>
</dbReference>
<name>A0A9D6UYU7_9BACT</name>
<dbReference type="GO" id="GO:0019941">
    <property type="term" value="P:modification-dependent protein catabolic process"/>
    <property type="evidence" value="ECO:0007669"/>
    <property type="project" value="InterPro"/>
</dbReference>
<dbReference type="PROSITE" id="PS00674">
    <property type="entry name" value="AAA"/>
    <property type="match status" value="1"/>
</dbReference>
<accession>A0A9D6UYU7</accession>
<dbReference type="InterPro" id="IPR032501">
    <property type="entry name" value="Prot_ATP_ID_OB_2nd"/>
</dbReference>
<dbReference type="InterPro" id="IPR003959">
    <property type="entry name" value="ATPase_AAA_core"/>
</dbReference>
<dbReference type="EMBL" id="JACRDE010000050">
    <property type="protein sequence ID" value="MBI5248192.1"/>
    <property type="molecule type" value="Genomic_DNA"/>
</dbReference>
<feature type="domain" description="AAA+ ATPase" evidence="6">
    <location>
        <begin position="280"/>
        <end position="433"/>
    </location>
</feature>
<dbReference type="Pfam" id="PF16450">
    <property type="entry name" value="Prot_ATP_ID_OB_C"/>
    <property type="match status" value="1"/>
</dbReference>
<evidence type="ECO:0000256" key="2">
    <source>
        <dbReference type="ARBA" id="ARBA00022840"/>
    </source>
</evidence>
<dbReference type="NCBIfam" id="TIGR03689">
    <property type="entry name" value="pup_AAA"/>
    <property type="match status" value="1"/>
</dbReference>